<sequence length="99" mass="11519">MKVNCFIGENVHRVLPDRNAIKLFFQRRLRLKILLRSRNGFPVKQNETIRLSKQDFDAVASLTAKKIDRAAIWFGFQLVQNDSTETIYRFSHIGIPTLS</sequence>
<evidence type="ECO:0000313" key="2">
    <source>
        <dbReference type="Proteomes" id="UP000184386"/>
    </source>
</evidence>
<dbReference type="Proteomes" id="UP000184386">
    <property type="component" value="Unassembled WGS sequence"/>
</dbReference>
<reference evidence="1 2" key="1">
    <citation type="submission" date="2016-11" db="EMBL/GenBank/DDBJ databases">
        <authorList>
            <person name="Jaros S."/>
            <person name="Januszkiewicz K."/>
            <person name="Wedrychowicz H."/>
        </authorList>
    </citation>
    <scope>NUCLEOTIDE SEQUENCE [LARGE SCALE GENOMIC DNA]</scope>
    <source>
        <strain evidence="1 2">DSM 15929</strain>
    </source>
</reference>
<dbReference type="STRING" id="1121322.SAMN02745136_05729"/>
<protein>
    <submittedName>
        <fullName evidence="1">Uncharacterized protein</fullName>
    </submittedName>
</protein>
<gene>
    <name evidence="1" type="ORF">SAMN02745136_05729</name>
</gene>
<evidence type="ECO:0000313" key="1">
    <source>
        <dbReference type="EMBL" id="SHL80360.1"/>
    </source>
</evidence>
<name>A0A1M7DLK0_9FIRM</name>
<dbReference type="AlphaFoldDB" id="A0A1M7DLK0"/>
<keyword evidence="2" id="KW-1185">Reference proteome</keyword>
<organism evidence="1 2">
    <name type="scientific">Anaerocolumna jejuensis DSM 15929</name>
    <dbReference type="NCBI Taxonomy" id="1121322"/>
    <lineage>
        <taxon>Bacteria</taxon>
        <taxon>Bacillati</taxon>
        <taxon>Bacillota</taxon>
        <taxon>Clostridia</taxon>
        <taxon>Lachnospirales</taxon>
        <taxon>Lachnospiraceae</taxon>
        <taxon>Anaerocolumna</taxon>
    </lineage>
</organism>
<accession>A0A1M7DLK0</accession>
<proteinExistence type="predicted"/>
<dbReference type="EMBL" id="FRAC01000057">
    <property type="protein sequence ID" value="SHL80360.1"/>
    <property type="molecule type" value="Genomic_DNA"/>
</dbReference>